<keyword evidence="2" id="KW-1185">Reference proteome</keyword>
<evidence type="ECO:0000313" key="2">
    <source>
        <dbReference type="Proteomes" id="UP001073122"/>
    </source>
</evidence>
<organism evidence="1 2">
    <name type="scientific">Chryseobacterium formosus</name>
    <dbReference type="NCBI Taxonomy" id="1537363"/>
    <lineage>
        <taxon>Bacteria</taxon>
        <taxon>Pseudomonadati</taxon>
        <taxon>Bacteroidota</taxon>
        <taxon>Flavobacteriia</taxon>
        <taxon>Flavobacteriales</taxon>
        <taxon>Weeksellaceae</taxon>
        <taxon>Chryseobacterium group</taxon>
        <taxon>Chryseobacterium</taxon>
    </lineage>
</organism>
<name>A0ABT3XWD5_9FLAO</name>
<dbReference type="RefSeq" id="WP_267267215.1">
    <property type="nucleotide sequence ID" value="NZ_JAOVZW010000025.1"/>
</dbReference>
<reference evidence="1" key="1">
    <citation type="submission" date="2022-10" db="EMBL/GenBank/DDBJ databases">
        <title>Chryseobacterium sp. nov., a novel bacterial species.</title>
        <authorList>
            <person name="Cao Y."/>
        </authorList>
    </citation>
    <scope>NUCLEOTIDE SEQUENCE</scope>
    <source>
        <strain evidence="1">CCTCC AB2015118</strain>
    </source>
</reference>
<gene>
    <name evidence="1" type="ORF">OF897_18835</name>
</gene>
<dbReference type="Proteomes" id="UP001073122">
    <property type="component" value="Unassembled WGS sequence"/>
</dbReference>
<accession>A0ABT3XWD5</accession>
<sequence>MRTAQIFTPILFKIKRENAPETAPLENLLLIPTADGSYKEFLVTYNLTPQEREKVRNGEPVNTKGKTTITELADGTFNSGGQLAKSTMVCGWSNSVHWARCSDGIHGESTYGSCQFVGDFVDNAGNPGFPPYPYLVSTYSCVEQVDETLMPTDPGVGGGGGGGPAGNGPDECTTVANNPGEVGIIDENGCHVGGATQPNDTRPKQKYPCEQLESLGGKQYFKNRMDQLKNNVDSGTQEYGFALHDNINTPISYLLMGSGQSNSNTIDFSTYYSGLSNDMANSLYGNAHNHLANDSTHVGIFPPDDLALLSLFGIIETLPQSTFYNPIPKKAVIYLITDKGLFALKITNLQKLKAYVIKYANMLKTGESANYLKEMFQDEDGYNIQHDSTHDELVTGFLRFIVDEDIGIDLYEGDKDTYQSWKKLELLDNGNGNFSFNEIPCNL</sequence>
<protein>
    <submittedName>
        <fullName evidence="1">Uncharacterized protein</fullName>
    </submittedName>
</protein>
<proteinExistence type="predicted"/>
<evidence type="ECO:0000313" key="1">
    <source>
        <dbReference type="EMBL" id="MCX8525974.1"/>
    </source>
</evidence>
<comment type="caution">
    <text evidence="1">The sequence shown here is derived from an EMBL/GenBank/DDBJ whole genome shotgun (WGS) entry which is preliminary data.</text>
</comment>
<dbReference type="EMBL" id="JAOVZW010000025">
    <property type="protein sequence ID" value="MCX8525974.1"/>
    <property type="molecule type" value="Genomic_DNA"/>
</dbReference>